<feature type="compositionally biased region" description="Basic and acidic residues" evidence="1">
    <location>
        <begin position="116"/>
        <end position="126"/>
    </location>
</feature>
<organism evidence="2 3">
    <name type="scientific">Polyporus arcularius HHB13444</name>
    <dbReference type="NCBI Taxonomy" id="1314778"/>
    <lineage>
        <taxon>Eukaryota</taxon>
        <taxon>Fungi</taxon>
        <taxon>Dikarya</taxon>
        <taxon>Basidiomycota</taxon>
        <taxon>Agaricomycotina</taxon>
        <taxon>Agaricomycetes</taxon>
        <taxon>Polyporales</taxon>
        <taxon>Polyporaceae</taxon>
        <taxon>Polyporus</taxon>
    </lineage>
</organism>
<feature type="compositionally biased region" description="Polar residues" evidence="1">
    <location>
        <begin position="134"/>
        <end position="145"/>
    </location>
</feature>
<keyword evidence="3" id="KW-1185">Reference proteome</keyword>
<evidence type="ECO:0000313" key="3">
    <source>
        <dbReference type="Proteomes" id="UP000308197"/>
    </source>
</evidence>
<name>A0A5C3P5X6_9APHY</name>
<feature type="region of interest" description="Disordered" evidence="1">
    <location>
        <begin position="81"/>
        <end position="153"/>
    </location>
</feature>
<dbReference type="AlphaFoldDB" id="A0A5C3P5X6"/>
<feature type="compositionally biased region" description="Basic and acidic residues" evidence="1">
    <location>
        <begin position="89"/>
        <end position="109"/>
    </location>
</feature>
<evidence type="ECO:0000313" key="2">
    <source>
        <dbReference type="EMBL" id="TFK83680.1"/>
    </source>
</evidence>
<sequence length="153" mass="17605">MYTRRRTRKHVSRYVSPPSTQRAVRRHWLPLRPDYSSPRPHEHRIRADQAWTQWATTHMHDLRAPSLSLRASHNARETCVSRDALANADARRAGSGEPRTDRGRGREDTNDGAAAYEHRQPPERSGRARASVRATRNQTSRTLRTSCRGILHV</sequence>
<dbReference type="InParanoid" id="A0A5C3P5X6"/>
<reference evidence="2 3" key="1">
    <citation type="journal article" date="2019" name="Nat. Ecol. Evol.">
        <title>Megaphylogeny resolves global patterns of mushroom evolution.</title>
        <authorList>
            <person name="Varga T."/>
            <person name="Krizsan K."/>
            <person name="Foldi C."/>
            <person name="Dima B."/>
            <person name="Sanchez-Garcia M."/>
            <person name="Sanchez-Ramirez S."/>
            <person name="Szollosi G.J."/>
            <person name="Szarkandi J.G."/>
            <person name="Papp V."/>
            <person name="Albert L."/>
            <person name="Andreopoulos W."/>
            <person name="Angelini C."/>
            <person name="Antonin V."/>
            <person name="Barry K.W."/>
            <person name="Bougher N.L."/>
            <person name="Buchanan P."/>
            <person name="Buyck B."/>
            <person name="Bense V."/>
            <person name="Catcheside P."/>
            <person name="Chovatia M."/>
            <person name="Cooper J."/>
            <person name="Damon W."/>
            <person name="Desjardin D."/>
            <person name="Finy P."/>
            <person name="Geml J."/>
            <person name="Haridas S."/>
            <person name="Hughes K."/>
            <person name="Justo A."/>
            <person name="Karasinski D."/>
            <person name="Kautmanova I."/>
            <person name="Kiss B."/>
            <person name="Kocsube S."/>
            <person name="Kotiranta H."/>
            <person name="LaButti K.M."/>
            <person name="Lechner B.E."/>
            <person name="Liimatainen K."/>
            <person name="Lipzen A."/>
            <person name="Lukacs Z."/>
            <person name="Mihaltcheva S."/>
            <person name="Morgado L.N."/>
            <person name="Niskanen T."/>
            <person name="Noordeloos M.E."/>
            <person name="Ohm R.A."/>
            <person name="Ortiz-Santana B."/>
            <person name="Ovrebo C."/>
            <person name="Racz N."/>
            <person name="Riley R."/>
            <person name="Savchenko A."/>
            <person name="Shiryaev A."/>
            <person name="Soop K."/>
            <person name="Spirin V."/>
            <person name="Szebenyi C."/>
            <person name="Tomsovsky M."/>
            <person name="Tulloss R.E."/>
            <person name="Uehling J."/>
            <person name="Grigoriev I.V."/>
            <person name="Vagvolgyi C."/>
            <person name="Papp T."/>
            <person name="Martin F.M."/>
            <person name="Miettinen O."/>
            <person name="Hibbett D.S."/>
            <person name="Nagy L.G."/>
        </authorList>
    </citation>
    <scope>NUCLEOTIDE SEQUENCE [LARGE SCALE GENOMIC DNA]</scope>
    <source>
        <strain evidence="2 3">HHB13444</strain>
    </source>
</reference>
<dbReference type="EMBL" id="ML211374">
    <property type="protein sequence ID" value="TFK83680.1"/>
    <property type="molecule type" value="Genomic_DNA"/>
</dbReference>
<evidence type="ECO:0000256" key="1">
    <source>
        <dbReference type="SAM" id="MobiDB-lite"/>
    </source>
</evidence>
<proteinExistence type="predicted"/>
<gene>
    <name evidence="2" type="ORF">K466DRAFT_253656</name>
</gene>
<dbReference type="Proteomes" id="UP000308197">
    <property type="component" value="Unassembled WGS sequence"/>
</dbReference>
<accession>A0A5C3P5X6</accession>
<protein>
    <submittedName>
        <fullName evidence="2">Uncharacterized protein</fullName>
    </submittedName>
</protein>